<feature type="compositionally biased region" description="Basic and acidic residues" evidence="1">
    <location>
        <begin position="287"/>
        <end position="302"/>
    </location>
</feature>
<dbReference type="SUPFAM" id="SSF47413">
    <property type="entry name" value="lambda repressor-like DNA-binding domains"/>
    <property type="match status" value="1"/>
</dbReference>
<dbReference type="Pfam" id="PF17765">
    <property type="entry name" value="MLTR_LBD"/>
    <property type="match status" value="1"/>
</dbReference>
<feature type="region of interest" description="Disordered" evidence="1">
    <location>
        <begin position="283"/>
        <end position="302"/>
    </location>
</feature>
<name>A0A6L5GGI7_9ACTN</name>
<protein>
    <submittedName>
        <fullName evidence="3">Helix-turn-helix domain-containing protein</fullName>
    </submittedName>
</protein>
<dbReference type="PANTHER" id="PTHR35010:SF4">
    <property type="entry name" value="BLL5781 PROTEIN"/>
    <property type="match status" value="1"/>
</dbReference>
<dbReference type="CDD" id="cd00093">
    <property type="entry name" value="HTH_XRE"/>
    <property type="match status" value="1"/>
</dbReference>
<accession>A0A6L5GGI7</accession>
<reference evidence="3 4" key="1">
    <citation type="submission" date="2019-10" db="EMBL/GenBank/DDBJ databases">
        <title>Glycomyces albidus sp. nov., a novel actinomycete isolated from rhizosphere soil of wheat (Triticum aestivum L.).</title>
        <authorList>
            <person name="Qian L."/>
        </authorList>
    </citation>
    <scope>NUCLEOTIDE SEQUENCE [LARGE SCALE GENOMIC DNA]</scope>
    <source>
        <strain evidence="3 4">NEAU-7082</strain>
    </source>
</reference>
<gene>
    <name evidence="3" type="ORF">GFD30_25260</name>
</gene>
<sequence>MTSEVMAGHPRRGYGCAVTVQTLPAFGALLRGWRERRRLSQFELSVRTGVSARHLSRIETGRAEPSRRMVLRLAEALDVPLRERNALLVAAGFAPAWTETDYWDERLAVAREAIGWILEHHDPLPAVVVDRFGNLLDFNGGAGVLMEDVDPELLSGRVNLARVALHPRGLAPRLRNFGEVRQYFLDRLRAQLAVDDHPAAAELIEEVEGYEPVARDDGGWDGAPSNPIALPLRVRGRRGDLSMFTTIATFGAPRDITVSELAVELFFPLDAATAAVFAEAAAGAETDPIRPSEAARRSREGG</sequence>
<dbReference type="InterPro" id="IPR041413">
    <property type="entry name" value="MLTR_LBD"/>
</dbReference>
<evidence type="ECO:0000313" key="3">
    <source>
        <dbReference type="EMBL" id="MQM28844.1"/>
    </source>
</evidence>
<dbReference type="PANTHER" id="PTHR35010">
    <property type="entry name" value="BLL4672 PROTEIN-RELATED"/>
    <property type="match status" value="1"/>
</dbReference>
<evidence type="ECO:0000259" key="2">
    <source>
        <dbReference type="PROSITE" id="PS50943"/>
    </source>
</evidence>
<evidence type="ECO:0000256" key="1">
    <source>
        <dbReference type="SAM" id="MobiDB-lite"/>
    </source>
</evidence>
<dbReference type="EMBL" id="WIAO01000060">
    <property type="protein sequence ID" value="MQM28844.1"/>
    <property type="molecule type" value="Genomic_DNA"/>
</dbReference>
<feature type="domain" description="HTH cro/C1-type" evidence="2">
    <location>
        <begin position="30"/>
        <end position="84"/>
    </location>
</feature>
<dbReference type="InterPro" id="IPR001387">
    <property type="entry name" value="Cro/C1-type_HTH"/>
</dbReference>
<dbReference type="SMART" id="SM00530">
    <property type="entry name" value="HTH_XRE"/>
    <property type="match status" value="1"/>
</dbReference>
<dbReference type="Pfam" id="PF13560">
    <property type="entry name" value="HTH_31"/>
    <property type="match status" value="1"/>
</dbReference>
<comment type="caution">
    <text evidence="3">The sequence shown here is derived from an EMBL/GenBank/DDBJ whole genome shotgun (WGS) entry which is preliminary data.</text>
</comment>
<dbReference type="InterPro" id="IPR010982">
    <property type="entry name" value="Lambda_DNA-bd_dom_sf"/>
</dbReference>
<dbReference type="Gene3D" id="1.10.260.40">
    <property type="entry name" value="lambda repressor-like DNA-binding domains"/>
    <property type="match status" value="1"/>
</dbReference>
<dbReference type="Gene3D" id="3.30.450.180">
    <property type="match status" value="1"/>
</dbReference>
<organism evidence="3 4">
    <name type="scientific">Glycomyces albidus</name>
    <dbReference type="NCBI Taxonomy" id="2656774"/>
    <lineage>
        <taxon>Bacteria</taxon>
        <taxon>Bacillati</taxon>
        <taxon>Actinomycetota</taxon>
        <taxon>Actinomycetes</taxon>
        <taxon>Glycomycetales</taxon>
        <taxon>Glycomycetaceae</taxon>
        <taxon>Glycomyces</taxon>
    </lineage>
</organism>
<dbReference type="Proteomes" id="UP000477750">
    <property type="component" value="Unassembled WGS sequence"/>
</dbReference>
<dbReference type="AlphaFoldDB" id="A0A6L5GGI7"/>
<evidence type="ECO:0000313" key="4">
    <source>
        <dbReference type="Proteomes" id="UP000477750"/>
    </source>
</evidence>
<dbReference type="GO" id="GO:0003677">
    <property type="term" value="F:DNA binding"/>
    <property type="evidence" value="ECO:0007669"/>
    <property type="project" value="InterPro"/>
</dbReference>
<keyword evidence="4" id="KW-1185">Reference proteome</keyword>
<dbReference type="PROSITE" id="PS50943">
    <property type="entry name" value="HTH_CROC1"/>
    <property type="match status" value="1"/>
</dbReference>
<proteinExistence type="predicted"/>